<dbReference type="AlphaFoldDB" id="A0A923MRC5"/>
<protein>
    <submittedName>
        <fullName evidence="2">Uncharacterized protein</fullName>
    </submittedName>
</protein>
<proteinExistence type="predicted"/>
<reference evidence="2" key="1">
    <citation type="submission" date="2020-08" db="EMBL/GenBank/DDBJ databases">
        <title>Ramlibacter sp. USB13 16S ribosomal RNA gene genome sequencing and assembly.</title>
        <authorList>
            <person name="Kang M."/>
        </authorList>
    </citation>
    <scope>NUCLEOTIDE SEQUENCE</scope>
    <source>
        <strain evidence="2">USB13</strain>
    </source>
</reference>
<evidence type="ECO:0000313" key="2">
    <source>
        <dbReference type="EMBL" id="MBC5782794.1"/>
    </source>
</evidence>
<dbReference type="Proteomes" id="UP000608513">
    <property type="component" value="Unassembled WGS sequence"/>
</dbReference>
<keyword evidence="1" id="KW-1133">Transmembrane helix</keyword>
<feature type="transmembrane region" description="Helical" evidence="1">
    <location>
        <begin position="84"/>
        <end position="105"/>
    </location>
</feature>
<comment type="caution">
    <text evidence="2">The sequence shown here is derived from an EMBL/GenBank/DDBJ whole genome shotgun (WGS) entry which is preliminary data.</text>
</comment>
<keyword evidence="3" id="KW-1185">Reference proteome</keyword>
<evidence type="ECO:0000313" key="3">
    <source>
        <dbReference type="Proteomes" id="UP000608513"/>
    </source>
</evidence>
<evidence type="ECO:0000256" key="1">
    <source>
        <dbReference type="SAM" id="Phobius"/>
    </source>
</evidence>
<feature type="transmembrane region" description="Helical" evidence="1">
    <location>
        <begin position="60"/>
        <end position="78"/>
    </location>
</feature>
<name>A0A923MRC5_9BURK</name>
<keyword evidence="1" id="KW-0472">Membrane</keyword>
<dbReference type="EMBL" id="JACORT010000002">
    <property type="protein sequence ID" value="MBC5782794.1"/>
    <property type="molecule type" value="Genomic_DNA"/>
</dbReference>
<dbReference type="RefSeq" id="WP_187075541.1">
    <property type="nucleotide sequence ID" value="NZ_JACORT010000002.1"/>
</dbReference>
<keyword evidence="1" id="KW-0812">Transmembrane</keyword>
<feature type="transmembrane region" description="Helical" evidence="1">
    <location>
        <begin position="35"/>
        <end position="51"/>
    </location>
</feature>
<gene>
    <name evidence="2" type="ORF">H8N03_07535</name>
</gene>
<organism evidence="2 3">
    <name type="scientific">Ramlibacter cellulosilyticus</name>
    <dbReference type="NCBI Taxonomy" id="2764187"/>
    <lineage>
        <taxon>Bacteria</taxon>
        <taxon>Pseudomonadati</taxon>
        <taxon>Pseudomonadota</taxon>
        <taxon>Betaproteobacteria</taxon>
        <taxon>Burkholderiales</taxon>
        <taxon>Comamonadaceae</taxon>
        <taxon>Ramlibacter</taxon>
    </lineage>
</organism>
<sequence>MIRFQPDTLPQALLRFFDMAAPDANVYVEIPAPDIRFAAIVILAAVALFAWRRLGPGRSALFAMLGVLLVSTITWLASTGNGRYFIPLLVVAGPLAVGLVCALPLTRAFRATLAVGLLAGQAFVLSQQPPWNTWTVMHWKDGSYFEVNLGPEEKDAPPTTYGSLSLLTYSLIAPQFPAGTRWINLYTEPVTTLAAERTDAFLRQAAAEGPVKVITPSLPWASRPDGTPNAEVIAAWNRLIAPRKLRVQGQCRYFDSPGLLFMALRDRGPQEGPPPKLGFWTCPVVYDPTVASAASNQTPPVPAQVQDALAKLGDLCPRFFPQGEMQLRRLSDGWVRNYSSQTRAYVLDNGEVWYHFWRALNPVRVGKSAELLAGEVQLDCMGVRSDGAWRTGAR</sequence>
<accession>A0A923MRC5</accession>